<dbReference type="AlphaFoldDB" id="A0A1F6WFW3"/>
<accession>A0A1F6WFW3</accession>
<evidence type="ECO:0000313" key="2">
    <source>
        <dbReference type="EMBL" id="OGI80742.1"/>
    </source>
</evidence>
<organism evidence="2 3">
    <name type="scientific">Candidatus Nomurabacteria bacterium RIFCSPHIGHO2_02_FULL_42_24</name>
    <dbReference type="NCBI Taxonomy" id="1801757"/>
    <lineage>
        <taxon>Bacteria</taxon>
        <taxon>Candidatus Nomuraibacteriota</taxon>
    </lineage>
</organism>
<proteinExistence type="predicted"/>
<evidence type="ECO:0000256" key="1">
    <source>
        <dbReference type="SAM" id="MobiDB-lite"/>
    </source>
</evidence>
<name>A0A1F6WFW3_9BACT</name>
<protein>
    <submittedName>
        <fullName evidence="2">Uncharacterized protein</fullName>
    </submittedName>
</protein>
<sequence length="81" mass="8961">MEKMNMGGKSTPKQVNTTRVKFLEGKQELSPAEQAELTARRETGNARIAFLESKKAGGEELSPAEQAELTARREKLEKGNK</sequence>
<dbReference type="EMBL" id="MFUH01000045">
    <property type="protein sequence ID" value="OGI80742.1"/>
    <property type="molecule type" value="Genomic_DNA"/>
</dbReference>
<comment type="caution">
    <text evidence="2">The sequence shown here is derived from an EMBL/GenBank/DDBJ whole genome shotgun (WGS) entry which is preliminary data.</text>
</comment>
<evidence type="ECO:0000313" key="3">
    <source>
        <dbReference type="Proteomes" id="UP000179880"/>
    </source>
</evidence>
<gene>
    <name evidence="2" type="ORF">A3B93_01285</name>
</gene>
<feature type="region of interest" description="Disordered" evidence="1">
    <location>
        <begin position="54"/>
        <end position="81"/>
    </location>
</feature>
<feature type="compositionally biased region" description="Basic and acidic residues" evidence="1">
    <location>
        <begin position="70"/>
        <end position="81"/>
    </location>
</feature>
<dbReference type="Proteomes" id="UP000179880">
    <property type="component" value="Unassembled WGS sequence"/>
</dbReference>
<reference evidence="2 3" key="1">
    <citation type="journal article" date="2016" name="Nat. Commun.">
        <title>Thousands of microbial genomes shed light on interconnected biogeochemical processes in an aquifer system.</title>
        <authorList>
            <person name="Anantharaman K."/>
            <person name="Brown C.T."/>
            <person name="Hug L.A."/>
            <person name="Sharon I."/>
            <person name="Castelle C.J."/>
            <person name="Probst A.J."/>
            <person name="Thomas B.C."/>
            <person name="Singh A."/>
            <person name="Wilkins M.J."/>
            <person name="Karaoz U."/>
            <person name="Brodie E.L."/>
            <person name="Williams K.H."/>
            <person name="Hubbard S.S."/>
            <person name="Banfield J.F."/>
        </authorList>
    </citation>
    <scope>NUCLEOTIDE SEQUENCE [LARGE SCALE GENOMIC DNA]</scope>
</reference>